<name>X1CJ55_9ZZZZ</name>
<proteinExistence type="predicted"/>
<sequence>MRVEIVEFQGEKRPAQYLGDGVYAIFDGYGIWLHANDHRDPTDRVYLEPQVLQALMKFEKKLKECN</sequence>
<dbReference type="EMBL" id="BART01020850">
    <property type="protein sequence ID" value="GAG93052.1"/>
    <property type="molecule type" value="Genomic_DNA"/>
</dbReference>
<evidence type="ECO:0000313" key="1">
    <source>
        <dbReference type="EMBL" id="GAG93052.1"/>
    </source>
</evidence>
<reference evidence="1" key="1">
    <citation type="journal article" date="2014" name="Front. Microbiol.">
        <title>High frequency of phylogenetically diverse reductive dehalogenase-homologous genes in deep subseafloor sedimentary metagenomes.</title>
        <authorList>
            <person name="Kawai M."/>
            <person name="Futagami T."/>
            <person name="Toyoda A."/>
            <person name="Takaki Y."/>
            <person name="Nishi S."/>
            <person name="Hori S."/>
            <person name="Arai W."/>
            <person name="Tsubouchi T."/>
            <person name="Morono Y."/>
            <person name="Uchiyama I."/>
            <person name="Ito T."/>
            <person name="Fujiyama A."/>
            <person name="Inagaki F."/>
            <person name="Takami H."/>
        </authorList>
    </citation>
    <scope>NUCLEOTIDE SEQUENCE</scope>
    <source>
        <strain evidence="1">Expedition CK06-06</strain>
    </source>
</reference>
<gene>
    <name evidence="1" type="ORF">S01H4_38635</name>
</gene>
<dbReference type="AlphaFoldDB" id="X1CJ55"/>
<protein>
    <submittedName>
        <fullName evidence="1">Uncharacterized protein</fullName>
    </submittedName>
</protein>
<comment type="caution">
    <text evidence="1">The sequence shown here is derived from an EMBL/GenBank/DDBJ whole genome shotgun (WGS) entry which is preliminary data.</text>
</comment>
<accession>X1CJ55</accession>
<organism evidence="1">
    <name type="scientific">marine sediment metagenome</name>
    <dbReference type="NCBI Taxonomy" id="412755"/>
    <lineage>
        <taxon>unclassified sequences</taxon>
        <taxon>metagenomes</taxon>
        <taxon>ecological metagenomes</taxon>
    </lineage>
</organism>